<reference evidence="5" key="2">
    <citation type="submission" date="2021-01" db="UniProtKB">
        <authorList>
            <consortium name="EnsemblMetazoa"/>
        </authorList>
    </citation>
    <scope>IDENTIFICATION</scope>
</reference>
<feature type="compositionally biased region" description="Polar residues" evidence="2">
    <location>
        <begin position="1543"/>
        <end position="1553"/>
    </location>
</feature>
<dbReference type="KEGG" id="spu:585629"/>
<feature type="compositionally biased region" description="Polar residues" evidence="2">
    <location>
        <begin position="1513"/>
        <end position="1534"/>
    </location>
</feature>
<dbReference type="EnsemblMetazoa" id="XM_030972032">
    <property type="protein sequence ID" value="XP_030827892"/>
    <property type="gene ID" value="LOC585629"/>
</dbReference>
<dbReference type="InterPro" id="IPR056884">
    <property type="entry name" value="NPHP3-like_N"/>
</dbReference>
<feature type="compositionally biased region" description="Polar residues" evidence="2">
    <location>
        <begin position="1658"/>
        <end position="1669"/>
    </location>
</feature>
<feature type="domain" description="DUF4062" evidence="3">
    <location>
        <begin position="29"/>
        <end position="111"/>
    </location>
</feature>
<feature type="domain" description="Nephrocystin 3-like N-terminal" evidence="4">
    <location>
        <begin position="317"/>
        <end position="472"/>
    </location>
</feature>
<dbReference type="OrthoDB" id="2325716at2759"/>
<dbReference type="Pfam" id="PF24883">
    <property type="entry name" value="NPHP3_N"/>
    <property type="match status" value="1"/>
</dbReference>
<dbReference type="GeneID" id="585629"/>
<feature type="compositionally biased region" description="Basic and acidic residues" evidence="2">
    <location>
        <begin position="1038"/>
        <end position="1050"/>
    </location>
</feature>
<dbReference type="SUPFAM" id="SSF52540">
    <property type="entry name" value="P-loop containing nucleoside triphosphate hydrolases"/>
    <property type="match status" value="1"/>
</dbReference>
<dbReference type="PANTHER" id="PTHR19860:SF18">
    <property type="entry name" value="DUF4062 DOMAIN-CONTAINING PROTEIN"/>
    <property type="match status" value="1"/>
</dbReference>
<protein>
    <submittedName>
        <fullName evidence="5">Uncharacterized protein</fullName>
    </submittedName>
</protein>
<dbReference type="RefSeq" id="XP_030827892.1">
    <property type="nucleotide sequence ID" value="XM_030972032.1"/>
</dbReference>
<feature type="compositionally biased region" description="Low complexity" evidence="2">
    <location>
        <begin position="1446"/>
        <end position="1468"/>
    </location>
</feature>
<keyword evidence="6" id="KW-1185">Reference proteome</keyword>
<feature type="region of interest" description="Disordered" evidence="2">
    <location>
        <begin position="1596"/>
        <end position="1732"/>
    </location>
</feature>
<feature type="region of interest" description="Disordered" evidence="2">
    <location>
        <begin position="1412"/>
        <end position="1568"/>
    </location>
</feature>
<dbReference type="SUPFAM" id="SSF48452">
    <property type="entry name" value="TPR-like"/>
    <property type="match status" value="2"/>
</dbReference>
<feature type="compositionally biased region" description="Low complexity" evidence="2">
    <location>
        <begin position="1478"/>
        <end position="1487"/>
    </location>
</feature>
<dbReference type="Proteomes" id="UP000007110">
    <property type="component" value="Unassembled WGS sequence"/>
</dbReference>
<sequence length="1732" mass="193246">MGKPGRPKLKRSFSTVKRQFNFRKSIRPFISSTFLDFQDERGHLQRYVFPQLNSVCHSRGTFFAPADLRWGINNEQCSSGNVISLCLEYINRCSPFFICLLGERYGTHRPDDAPLLPSSLEKLPRNMSWLDRNYLIAASKGHEWIMQEAYQYCSVTELEINQAAFLNDNTYCRFYVRDVRHIEDKFLELPEKEREEKLKMYMAEDEETEMRVTALKQKLINKGLKIQFFRTPEELGQKVLDDWMEIINELYPPLDDLLGGVDGEQFREWAAHEAYAETRRRVFVLTPEIQKLFTKMTDHCEEWMDPTTPITAQKVDEWVVVKGKKKKMENLPASKSIVTLIGERGCGKTSLVANWVKQFQASHPDVKVLAHYVGSSALSTDICSFLRRVTFELRGEFGGDSPAESNGDSEELSNFHRICEAFVAAIAMGPCVLVLDAVDELGSTMGMGIHQVKEMKWLPAVLPPHCKIIISSVRSDLTYKSLMNRRDCETLSVPLFESTADKGAVIERHLAMHCKCLDASHRRTIVNCKLSSRPLFLTVLANELRVCGTFENLPDLLKRYVKAPSFRDLWKSIISRWTKEYGWSTEGRLSASMSSFGQIDPFTGWVAETLRLLACSRHGLSETDILSLLKHMGYKGQSGVTSFDFALFRSAAFDALVERPGGLFGFFHQDLRDAVLNSLLGVIPGLTNDQTSSSGVGFLPQMLNGQMQQCHEHLADYFLHQPSSRRRVEELPYHLDRCGDVSGLNKVVTNPDTFLAMQAGTSQNIALKLDLLRYCNRLSKENFSITTSLTKMVSQAIGKEDNPNQVKSASKVSFADDVGEMVMRSATRMDWGLPGFKKKLVKKNDSIGVESVNFSSQLSNHAIDLTGGGGKRAGPSSVSFGSRDHPSTFSDFESIGSRNTVEKSTLDGGGEEGYIPGADLTMSRATRTDLDSITGGDEAGPPPPPPLPPLSLGALSGLGDGRGGIDSRISDFESSRSGLESGRSEMSVGGQSRPDHPVEEVIVKEEFTALSSACPGDVSSRGSNFSDQRSRGGSILDESEKAMSDGRGESRVGSSIPDASELSRSLASFAPGEQDMLDDLVNSLGDAFEISSDKEESQVEEMIDFDKEVDEESEMEGEVLDENRIRCKSALLAMHVGKFLAEKSAFDQSEEMLMLAYDRIIDMFPLTYKEQLLFVEVQESIGERHLFQLRKDEAQRFFGKALNTLEHIIEEETYDNIKPLLETKGRLLNRIGSMAVHDRRIEEAEEILMEASQCMRQANSVAGIATAQLNLGFLKIKVDDYQSAEACLLEALQTRERWYGSAHPLVAEVLNELAGLLCKYDNEICYDRTKAEAYYRRALKIRQESLGKDHLLVATTLFHLGRLLRNDGSFQSKKEAMELMSRALDIRTTKFGAHHKLTHAIRNTVKGLRKELDRGDYDRAPVKPPDKRTRDNPRSNLSWREQDLLSAGGRSGSPSRRGSSFSGRNSPRSIDRSPSPRPGSRYGGSVRHGSVQYNTENKGGRGDGRGIRRDRAQSCQHLKYNGSSRTGSPQTRSSTNRKAHSAASGTHQTDYRPSSSSSSSSSSSNKEPTLKAKYLYSGHPDTRDDGVSFQEGHTVLGSSEMGDETGSNNGSREKSNQRQVNGRSYSSVSSSTWTRVGPKNSASEMSSTSHRRDIPSAYDSNIQGPNSHIVSLLGEPSGPRSNTVEPLHDAAWYHGKGRYPKDQQDFYPPRRQQQRPNSHKLPLLNPTSQIRK</sequence>
<feature type="compositionally biased region" description="Low complexity" evidence="2">
    <location>
        <begin position="1554"/>
        <end position="1564"/>
    </location>
</feature>
<accession>A0A7M7MX73</accession>
<organism evidence="5 6">
    <name type="scientific">Strongylocentrotus purpuratus</name>
    <name type="common">Purple sea urchin</name>
    <dbReference type="NCBI Taxonomy" id="7668"/>
    <lineage>
        <taxon>Eukaryota</taxon>
        <taxon>Metazoa</taxon>
        <taxon>Echinodermata</taxon>
        <taxon>Eleutherozoa</taxon>
        <taxon>Echinozoa</taxon>
        <taxon>Echinoidea</taxon>
        <taxon>Euechinoidea</taxon>
        <taxon>Echinacea</taxon>
        <taxon>Camarodonta</taxon>
        <taxon>Echinidea</taxon>
        <taxon>Strongylocentrotidae</taxon>
        <taxon>Strongylocentrotus</taxon>
    </lineage>
</organism>
<reference evidence="6" key="1">
    <citation type="submission" date="2015-02" db="EMBL/GenBank/DDBJ databases">
        <title>Genome sequencing for Strongylocentrotus purpuratus.</title>
        <authorList>
            <person name="Murali S."/>
            <person name="Liu Y."/>
            <person name="Vee V."/>
            <person name="English A."/>
            <person name="Wang M."/>
            <person name="Skinner E."/>
            <person name="Han Y."/>
            <person name="Muzny D.M."/>
            <person name="Worley K.C."/>
            <person name="Gibbs R.A."/>
        </authorList>
    </citation>
    <scope>NUCLEOTIDE SEQUENCE</scope>
</reference>
<dbReference type="InterPro" id="IPR051191">
    <property type="entry name" value="DCAF12"/>
</dbReference>
<dbReference type="PANTHER" id="PTHR19860">
    <property type="entry name" value="DDB1- AND CUL4-ASSOCIATED FACTOR 12-RELATED"/>
    <property type="match status" value="1"/>
</dbReference>
<feature type="compositionally biased region" description="Low complexity" evidence="2">
    <location>
        <begin position="975"/>
        <end position="987"/>
    </location>
</feature>
<dbReference type="InParanoid" id="A0A7M7MX73"/>
<proteinExistence type="predicted"/>
<dbReference type="InterPro" id="IPR011990">
    <property type="entry name" value="TPR-like_helical_dom_sf"/>
</dbReference>
<dbReference type="OMA" id="RRTIVNC"/>
<name>A0A7M7MX73_STRPU</name>
<evidence type="ECO:0000313" key="6">
    <source>
        <dbReference type="Proteomes" id="UP000007110"/>
    </source>
</evidence>
<evidence type="ECO:0000256" key="2">
    <source>
        <dbReference type="SAM" id="MobiDB-lite"/>
    </source>
</evidence>
<evidence type="ECO:0000259" key="3">
    <source>
        <dbReference type="Pfam" id="PF13271"/>
    </source>
</evidence>
<dbReference type="InterPro" id="IPR027417">
    <property type="entry name" value="P-loop_NTPase"/>
</dbReference>
<evidence type="ECO:0000256" key="1">
    <source>
        <dbReference type="ARBA" id="ARBA00022737"/>
    </source>
</evidence>
<feature type="region of interest" description="Disordered" evidence="2">
    <location>
        <begin position="865"/>
        <end position="996"/>
    </location>
</feature>
<dbReference type="GO" id="GO:0080008">
    <property type="term" value="C:Cul4-RING E3 ubiquitin ligase complex"/>
    <property type="evidence" value="ECO:0000318"/>
    <property type="project" value="GO_Central"/>
</dbReference>
<feature type="compositionally biased region" description="Basic and acidic residues" evidence="2">
    <location>
        <begin position="1498"/>
        <end position="1512"/>
    </location>
</feature>
<feature type="region of interest" description="Disordered" evidence="2">
    <location>
        <begin position="1013"/>
        <end position="1059"/>
    </location>
</feature>
<feature type="compositionally biased region" description="Pro residues" evidence="2">
    <location>
        <begin position="940"/>
        <end position="949"/>
    </location>
</feature>
<dbReference type="Gene3D" id="3.40.50.300">
    <property type="entry name" value="P-loop containing nucleotide triphosphate hydrolases"/>
    <property type="match status" value="1"/>
</dbReference>
<dbReference type="Gene3D" id="1.25.40.10">
    <property type="entry name" value="Tetratricopeptide repeat domain"/>
    <property type="match status" value="1"/>
</dbReference>
<dbReference type="InterPro" id="IPR025139">
    <property type="entry name" value="DUF4062"/>
</dbReference>
<keyword evidence="1" id="KW-0677">Repeat</keyword>
<evidence type="ECO:0000313" key="5">
    <source>
        <dbReference type="EnsemblMetazoa" id="XP_030827892"/>
    </source>
</evidence>
<dbReference type="Pfam" id="PF13271">
    <property type="entry name" value="DUF4062"/>
    <property type="match status" value="1"/>
</dbReference>
<evidence type="ECO:0000259" key="4">
    <source>
        <dbReference type="Pfam" id="PF24883"/>
    </source>
</evidence>
<feature type="compositionally biased region" description="Basic and acidic residues" evidence="2">
    <location>
        <begin position="963"/>
        <end position="974"/>
    </location>
</feature>
<dbReference type="Pfam" id="PF13424">
    <property type="entry name" value="TPR_12"/>
    <property type="match status" value="2"/>
</dbReference>
<feature type="compositionally biased region" description="Polar residues" evidence="2">
    <location>
        <begin position="887"/>
        <end position="899"/>
    </location>
</feature>
<feature type="compositionally biased region" description="Basic and acidic residues" evidence="2">
    <location>
        <begin position="1412"/>
        <end position="1433"/>
    </location>
</feature>